<dbReference type="Proteomes" id="UP000323946">
    <property type="component" value="Unassembled WGS sequence"/>
</dbReference>
<dbReference type="Gene3D" id="2.40.30.10">
    <property type="entry name" value="Translation factors"/>
    <property type="match status" value="1"/>
</dbReference>
<dbReference type="SUPFAM" id="SSF52343">
    <property type="entry name" value="Ferredoxin reductase-like, C-terminal NADP-linked domain"/>
    <property type="match status" value="1"/>
</dbReference>
<name>A0A5M7BBQ6_SACHI</name>
<dbReference type="GO" id="GO:0016491">
    <property type="term" value="F:oxidoreductase activity"/>
    <property type="evidence" value="ECO:0007669"/>
    <property type="project" value="UniProtKB-KW"/>
</dbReference>
<dbReference type="CDD" id="cd00207">
    <property type="entry name" value="fer2"/>
    <property type="match status" value="1"/>
</dbReference>
<dbReference type="CDD" id="cd06216">
    <property type="entry name" value="FNR_iron_sulfur_binding_2"/>
    <property type="match status" value="1"/>
</dbReference>
<dbReference type="PRINTS" id="PR00406">
    <property type="entry name" value="CYTB5RDTASE"/>
</dbReference>
<dbReference type="Gene3D" id="3.10.20.30">
    <property type="match status" value="1"/>
</dbReference>
<comment type="cofactor">
    <cofactor evidence="1">
        <name>FAD</name>
        <dbReference type="ChEBI" id="CHEBI:57692"/>
    </cofactor>
</comment>
<dbReference type="InterPro" id="IPR001041">
    <property type="entry name" value="2Fe-2S_ferredoxin-type"/>
</dbReference>
<sequence length="376" mass="40601">MNAIPARTWQQVVWRRTRRVLSSRIVNALAEPHGVDRYLGLINPLWSVDEVRALVVAVSRRTADTTTLTLRPNANWRGAEAGQHVRLSVEIDGVTRTRCFSLANSADRRDGTLEITAKVNPAGTVSRWLREHAKPGLVVGLSQAGGGFALPDRPGEHVLLISGGSGITPVMSIARTLLARGHPGRISFLHYARRPEDVVYRAELADMARAHPHFALALSFTRRPGRGQFDGRFDAVHVRALAPDYQNALTYACGPAPLLADVGAMWTGEGLAERLRIERFALAPAPSATAEQTAGELRFTRSGITAPADGRTLLEQAESAGLRPEHGCRMGICHTCSSVKSSGAVRDVRSGAVSTEPDERIQLCVMAPVGDVDIAI</sequence>
<evidence type="ECO:0000313" key="11">
    <source>
        <dbReference type="EMBL" id="KAA5827126.1"/>
    </source>
</evidence>
<dbReference type="Pfam" id="PF00111">
    <property type="entry name" value="Fer2"/>
    <property type="match status" value="1"/>
</dbReference>
<keyword evidence="7" id="KW-0408">Iron</keyword>
<dbReference type="InterPro" id="IPR001433">
    <property type="entry name" value="OxRdtase_FAD/NAD-bd"/>
</dbReference>
<evidence type="ECO:0000256" key="7">
    <source>
        <dbReference type="ARBA" id="ARBA00023004"/>
    </source>
</evidence>
<dbReference type="InterPro" id="IPR017927">
    <property type="entry name" value="FAD-bd_FR_type"/>
</dbReference>
<dbReference type="InterPro" id="IPR008333">
    <property type="entry name" value="Cbr1-like_FAD-bd_dom"/>
</dbReference>
<dbReference type="InterPro" id="IPR017938">
    <property type="entry name" value="Riboflavin_synthase-like_b-brl"/>
</dbReference>
<dbReference type="GO" id="GO:0046872">
    <property type="term" value="F:metal ion binding"/>
    <property type="evidence" value="ECO:0007669"/>
    <property type="project" value="UniProtKB-KW"/>
</dbReference>
<dbReference type="OrthoDB" id="9796486at2"/>
<keyword evidence="2" id="KW-0285">Flavoprotein</keyword>
<dbReference type="PANTHER" id="PTHR47354">
    <property type="entry name" value="NADH OXIDOREDUCTASE HCR"/>
    <property type="match status" value="1"/>
</dbReference>
<dbReference type="Gene3D" id="3.40.50.80">
    <property type="entry name" value="Nucleotide-binding domain of ferredoxin-NADP reductase (FNR) module"/>
    <property type="match status" value="1"/>
</dbReference>
<gene>
    <name evidence="11" type="ORF">F1721_29525</name>
</gene>
<keyword evidence="8" id="KW-0411">Iron-sulfur</keyword>
<keyword evidence="6" id="KW-0560">Oxidoreductase</keyword>
<dbReference type="PANTHER" id="PTHR47354:SF6">
    <property type="entry name" value="NADH OXIDOREDUCTASE HCR"/>
    <property type="match status" value="1"/>
</dbReference>
<dbReference type="SUPFAM" id="SSF54292">
    <property type="entry name" value="2Fe-2S ferredoxin-like"/>
    <property type="match status" value="1"/>
</dbReference>
<proteinExistence type="predicted"/>
<dbReference type="PROSITE" id="PS51085">
    <property type="entry name" value="2FE2S_FER_2"/>
    <property type="match status" value="1"/>
</dbReference>
<dbReference type="AlphaFoldDB" id="A0A5M7BBQ6"/>
<comment type="caution">
    <text evidence="11">The sequence shown here is derived from an EMBL/GenBank/DDBJ whole genome shotgun (WGS) entry which is preliminary data.</text>
</comment>
<dbReference type="InterPro" id="IPR050415">
    <property type="entry name" value="MRET"/>
</dbReference>
<evidence type="ECO:0000256" key="2">
    <source>
        <dbReference type="ARBA" id="ARBA00022630"/>
    </source>
</evidence>
<evidence type="ECO:0000256" key="5">
    <source>
        <dbReference type="ARBA" id="ARBA00022827"/>
    </source>
</evidence>
<dbReference type="Pfam" id="PF00970">
    <property type="entry name" value="FAD_binding_6"/>
    <property type="match status" value="1"/>
</dbReference>
<protein>
    <submittedName>
        <fullName evidence="11">Ferredoxin reductase</fullName>
    </submittedName>
</protein>
<reference evidence="11 12" key="1">
    <citation type="submission" date="2019-09" db="EMBL/GenBank/DDBJ databases">
        <title>Draft genome sequence of the thermophilic Saccharopolyspora hirsuta VKM Ac-666T.</title>
        <authorList>
            <person name="Lobastova T.G."/>
            <person name="Fokina V."/>
            <person name="Bragin E.Y."/>
            <person name="Shtratnikova V.Y."/>
            <person name="Starodumova I.P."/>
            <person name="Tarlachkov S.V."/>
            <person name="Donova M.V."/>
        </authorList>
    </citation>
    <scope>NUCLEOTIDE SEQUENCE [LARGE SCALE GENOMIC DNA]</scope>
    <source>
        <strain evidence="11 12">VKM Ac-666</strain>
    </source>
</reference>
<dbReference type="Pfam" id="PF00175">
    <property type="entry name" value="NAD_binding_1"/>
    <property type="match status" value="1"/>
</dbReference>
<evidence type="ECO:0000256" key="3">
    <source>
        <dbReference type="ARBA" id="ARBA00022714"/>
    </source>
</evidence>
<dbReference type="InterPro" id="IPR012675">
    <property type="entry name" value="Beta-grasp_dom_sf"/>
</dbReference>
<feature type="domain" description="FAD-binding FR-type" evidence="10">
    <location>
        <begin position="48"/>
        <end position="151"/>
    </location>
</feature>
<keyword evidence="4" id="KW-0479">Metal-binding</keyword>
<evidence type="ECO:0000256" key="6">
    <source>
        <dbReference type="ARBA" id="ARBA00023002"/>
    </source>
</evidence>
<accession>A0A5M7BBQ6</accession>
<evidence type="ECO:0000259" key="10">
    <source>
        <dbReference type="PROSITE" id="PS51384"/>
    </source>
</evidence>
<evidence type="ECO:0000256" key="1">
    <source>
        <dbReference type="ARBA" id="ARBA00001974"/>
    </source>
</evidence>
<dbReference type="PROSITE" id="PS51384">
    <property type="entry name" value="FAD_FR"/>
    <property type="match status" value="1"/>
</dbReference>
<organism evidence="11 12">
    <name type="scientific">Saccharopolyspora hirsuta</name>
    <dbReference type="NCBI Taxonomy" id="1837"/>
    <lineage>
        <taxon>Bacteria</taxon>
        <taxon>Bacillati</taxon>
        <taxon>Actinomycetota</taxon>
        <taxon>Actinomycetes</taxon>
        <taxon>Pseudonocardiales</taxon>
        <taxon>Pseudonocardiaceae</taxon>
        <taxon>Saccharopolyspora</taxon>
    </lineage>
</organism>
<evidence type="ECO:0000259" key="9">
    <source>
        <dbReference type="PROSITE" id="PS51085"/>
    </source>
</evidence>
<keyword evidence="5" id="KW-0274">FAD</keyword>
<dbReference type="GO" id="GO:0051537">
    <property type="term" value="F:2 iron, 2 sulfur cluster binding"/>
    <property type="evidence" value="ECO:0007669"/>
    <property type="project" value="UniProtKB-KW"/>
</dbReference>
<keyword evidence="12" id="KW-1185">Reference proteome</keyword>
<dbReference type="InterPro" id="IPR039261">
    <property type="entry name" value="FNR_nucleotide-bd"/>
</dbReference>
<evidence type="ECO:0000256" key="8">
    <source>
        <dbReference type="ARBA" id="ARBA00023014"/>
    </source>
</evidence>
<keyword evidence="3" id="KW-0001">2Fe-2S</keyword>
<evidence type="ECO:0000313" key="12">
    <source>
        <dbReference type="Proteomes" id="UP000323946"/>
    </source>
</evidence>
<dbReference type="EMBL" id="VWPH01000016">
    <property type="protein sequence ID" value="KAA5827126.1"/>
    <property type="molecule type" value="Genomic_DNA"/>
</dbReference>
<dbReference type="RefSeq" id="WP_150070160.1">
    <property type="nucleotide sequence ID" value="NZ_JBEPDJ010000022.1"/>
</dbReference>
<dbReference type="InterPro" id="IPR036010">
    <property type="entry name" value="2Fe-2S_ferredoxin-like_sf"/>
</dbReference>
<evidence type="ECO:0000256" key="4">
    <source>
        <dbReference type="ARBA" id="ARBA00022723"/>
    </source>
</evidence>
<feature type="domain" description="2Fe-2S ferredoxin-type" evidence="9">
    <location>
        <begin position="295"/>
        <end position="376"/>
    </location>
</feature>
<dbReference type="SUPFAM" id="SSF63380">
    <property type="entry name" value="Riboflavin synthase domain-like"/>
    <property type="match status" value="1"/>
</dbReference>